<feature type="domain" description="NACHT" evidence="2">
    <location>
        <begin position="290"/>
        <end position="443"/>
    </location>
</feature>
<dbReference type="PANTHER" id="PTHR10039">
    <property type="entry name" value="AMELOGENIN"/>
    <property type="match status" value="1"/>
</dbReference>
<dbReference type="Pfam" id="PF24883">
    <property type="entry name" value="NPHP3_N"/>
    <property type="match status" value="1"/>
</dbReference>
<dbReference type="InterPro" id="IPR056884">
    <property type="entry name" value="NPHP3-like_N"/>
</dbReference>
<dbReference type="SUPFAM" id="SSF52540">
    <property type="entry name" value="P-loop containing nucleoside triphosphate hydrolases"/>
    <property type="match status" value="1"/>
</dbReference>
<dbReference type="Gene3D" id="3.40.50.300">
    <property type="entry name" value="P-loop containing nucleotide triphosphate hydrolases"/>
    <property type="match status" value="1"/>
</dbReference>
<gene>
    <name evidence="3" type="ORF">CTheo_3245</name>
</gene>
<keyword evidence="1" id="KW-0677">Repeat</keyword>
<comment type="caution">
    <text evidence="3">The sequence shown here is derived from an EMBL/GenBank/DDBJ whole genome shotgun (WGS) entry which is preliminary data.</text>
</comment>
<dbReference type="Proteomes" id="UP000383932">
    <property type="component" value="Unassembled WGS sequence"/>
</dbReference>
<sequence>MMFFAKLLRFKPRGKSRPCSKKGELSDINRSSAVTVSANATHGTSVNALTSPANVPISPINNPVLNKAASSANSPVSTDKFRGDLPRFEGKPQNKPKLWGGLSAFQKVMNHAVGSVGSLKAVVNDLVECIEVYEKAASGREEYKILRKELEGLFQGLIPTFSRPLPLDLTLSAESLCSSIRKELEQVRNGNNKEVQVRHIETIDEADQVLQSYRRIHAHLQRLTLNVNLTMWATMDDLATENRLQQLSFSGSVCYNSAKALDLRRGPVAEGTRVDILEQMLNWVYDPLGSVYWVSGTAGTGKTTIAYSLCAKLESEKKLAASFFCSRLLPQCRDVGLIIPSIAYQLARASQPFRAALCQAMIEEPDAHTRLPEIQFNTLIVGPLFEVRETLPDNMVVVIDALDECENEESVGQILELFLAKASHLPVKFIVSSRPEAGIQDQMGARDDQVSSRMILVLDELEKGSVQADVETYLRAALKPMNPTEAQIVALVERTEISFAYAAKAVRYISYDNFRRNPRARVETVLNAKSWEPQAQKDL</sequence>
<evidence type="ECO:0000313" key="4">
    <source>
        <dbReference type="Proteomes" id="UP000383932"/>
    </source>
</evidence>
<dbReference type="OrthoDB" id="5967843at2759"/>
<dbReference type="InterPro" id="IPR027417">
    <property type="entry name" value="P-loop_NTPase"/>
</dbReference>
<proteinExistence type="predicted"/>
<evidence type="ECO:0000259" key="2">
    <source>
        <dbReference type="PROSITE" id="PS50837"/>
    </source>
</evidence>
<protein>
    <submittedName>
        <fullName evidence="3">Peptidase C14</fullName>
    </submittedName>
</protein>
<evidence type="ECO:0000313" key="3">
    <source>
        <dbReference type="EMBL" id="KAB5593327.1"/>
    </source>
</evidence>
<accession>A0A5N5QQ25</accession>
<dbReference type="PANTHER" id="PTHR10039:SF17">
    <property type="entry name" value="FUNGAL STAND N-TERMINAL GOODBYE DOMAIN-CONTAINING PROTEIN-RELATED"/>
    <property type="match status" value="1"/>
</dbReference>
<dbReference type="InterPro" id="IPR007111">
    <property type="entry name" value="NACHT_NTPase"/>
</dbReference>
<dbReference type="EMBL" id="SSOP01000040">
    <property type="protein sequence ID" value="KAB5593327.1"/>
    <property type="molecule type" value="Genomic_DNA"/>
</dbReference>
<reference evidence="3 4" key="1">
    <citation type="journal article" date="2019" name="Fungal Biol. Biotechnol.">
        <title>Draft genome sequence of fastidious pathogen Ceratobasidium theobromae, which causes vascular-streak dieback in Theobroma cacao.</title>
        <authorList>
            <person name="Ali S.S."/>
            <person name="Asman A."/>
            <person name="Shao J."/>
            <person name="Firmansyah A.P."/>
            <person name="Susilo A.W."/>
            <person name="Rosmana A."/>
            <person name="McMahon P."/>
            <person name="Junaid M."/>
            <person name="Guest D."/>
            <person name="Kheng T.Y."/>
            <person name="Meinhardt L.W."/>
            <person name="Bailey B.A."/>
        </authorList>
    </citation>
    <scope>NUCLEOTIDE SEQUENCE [LARGE SCALE GENOMIC DNA]</scope>
    <source>
        <strain evidence="3 4">CT2</strain>
    </source>
</reference>
<evidence type="ECO:0000256" key="1">
    <source>
        <dbReference type="ARBA" id="ARBA00022737"/>
    </source>
</evidence>
<dbReference type="PROSITE" id="PS50837">
    <property type="entry name" value="NACHT"/>
    <property type="match status" value="1"/>
</dbReference>
<name>A0A5N5QQ25_9AGAM</name>
<keyword evidence="4" id="KW-1185">Reference proteome</keyword>
<dbReference type="AlphaFoldDB" id="A0A5N5QQ25"/>
<organism evidence="3 4">
    <name type="scientific">Ceratobasidium theobromae</name>
    <dbReference type="NCBI Taxonomy" id="1582974"/>
    <lineage>
        <taxon>Eukaryota</taxon>
        <taxon>Fungi</taxon>
        <taxon>Dikarya</taxon>
        <taxon>Basidiomycota</taxon>
        <taxon>Agaricomycotina</taxon>
        <taxon>Agaricomycetes</taxon>
        <taxon>Cantharellales</taxon>
        <taxon>Ceratobasidiaceae</taxon>
        <taxon>Ceratobasidium</taxon>
    </lineage>
</organism>